<proteinExistence type="predicted"/>
<dbReference type="Proteomes" id="UP000827976">
    <property type="component" value="Chromosome 15"/>
</dbReference>
<gene>
    <name evidence="1" type="ORF">IHE45_15G071500</name>
</gene>
<evidence type="ECO:0000313" key="1">
    <source>
        <dbReference type="EMBL" id="KAH7661546.1"/>
    </source>
</evidence>
<feature type="non-terminal residue" evidence="1">
    <location>
        <position position="1"/>
    </location>
</feature>
<name>A0ACB7UMB3_DIOAL</name>
<accession>A0ACB7UMB3</accession>
<reference evidence="2" key="1">
    <citation type="journal article" date="2022" name="Nat. Commun.">
        <title>Chromosome evolution and the genetic basis of agronomically important traits in greater yam.</title>
        <authorList>
            <person name="Bredeson J.V."/>
            <person name="Lyons J.B."/>
            <person name="Oniyinde I.O."/>
            <person name="Okereke N.R."/>
            <person name="Kolade O."/>
            <person name="Nnabue I."/>
            <person name="Nwadili C.O."/>
            <person name="Hribova E."/>
            <person name="Parker M."/>
            <person name="Nwogha J."/>
            <person name="Shu S."/>
            <person name="Carlson J."/>
            <person name="Kariba R."/>
            <person name="Muthemba S."/>
            <person name="Knop K."/>
            <person name="Barton G.J."/>
            <person name="Sherwood A.V."/>
            <person name="Lopez-Montes A."/>
            <person name="Asiedu R."/>
            <person name="Jamnadass R."/>
            <person name="Muchugi A."/>
            <person name="Goodstein D."/>
            <person name="Egesi C.N."/>
            <person name="Featherston J."/>
            <person name="Asfaw A."/>
            <person name="Simpson G.G."/>
            <person name="Dolezel J."/>
            <person name="Hendre P.S."/>
            <person name="Van Deynze A."/>
            <person name="Kumar P.L."/>
            <person name="Obidiegwu J.E."/>
            <person name="Bhattacharjee R."/>
            <person name="Rokhsar D.S."/>
        </authorList>
    </citation>
    <scope>NUCLEOTIDE SEQUENCE [LARGE SCALE GENOMIC DNA]</scope>
    <source>
        <strain evidence="2">cv. TDa95/00328</strain>
    </source>
</reference>
<protein>
    <submittedName>
        <fullName evidence="1">Uncharacterized protein</fullName>
    </submittedName>
</protein>
<dbReference type="EMBL" id="CM037025">
    <property type="protein sequence ID" value="KAH7661546.1"/>
    <property type="molecule type" value="Genomic_DNA"/>
</dbReference>
<feature type="non-terminal residue" evidence="1">
    <location>
        <position position="261"/>
    </location>
</feature>
<comment type="caution">
    <text evidence="1">The sequence shown here is derived from an EMBL/GenBank/DDBJ whole genome shotgun (WGS) entry which is preliminary data.</text>
</comment>
<evidence type="ECO:0000313" key="2">
    <source>
        <dbReference type="Proteomes" id="UP000827976"/>
    </source>
</evidence>
<sequence>HSNGLGSTACRPHRHRHRRIPRHRPSHRHPPRFSRRQHRRQLLLQLHPSRTRRRRDKLLLLLLPFPRHHRSRRRLQPGRHQSPLRSRRGGVQNQAPHPREQRRRHRRQLLVSPHHIAPDLGRSIQHQRAGLVPLLPRSGKPAGSRRGWEDHHVDELAGGVVAARVRRVRGVEGGGGGDDQGDGEGAEREWDHGELRGSRADRDGYVLLREVGGDGEGGGWRLSDGQVGGDEGCGAGGGVLGHGCGGVGEWAGCESEWGLYL</sequence>
<organism evidence="1 2">
    <name type="scientific">Dioscorea alata</name>
    <name type="common">Purple yam</name>
    <dbReference type="NCBI Taxonomy" id="55571"/>
    <lineage>
        <taxon>Eukaryota</taxon>
        <taxon>Viridiplantae</taxon>
        <taxon>Streptophyta</taxon>
        <taxon>Embryophyta</taxon>
        <taxon>Tracheophyta</taxon>
        <taxon>Spermatophyta</taxon>
        <taxon>Magnoliopsida</taxon>
        <taxon>Liliopsida</taxon>
        <taxon>Dioscoreales</taxon>
        <taxon>Dioscoreaceae</taxon>
        <taxon>Dioscorea</taxon>
    </lineage>
</organism>
<keyword evidence="2" id="KW-1185">Reference proteome</keyword>